<sequence length="65" mass="7801">MILYLSALNDPDVWFEESPGSFGYIYFPKAEWLLTHCPWIAVRLFWLVIAFRDGLDMYWGREVVR</sequence>
<protein>
    <submittedName>
        <fullName evidence="2">Uncharacterized protein</fullName>
    </submittedName>
</protein>
<keyword evidence="1" id="KW-0472">Membrane</keyword>
<evidence type="ECO:0000256" key="1">
    <source>
        <dbReference type="SAM" id="Phobius"/>
    </source>
</evidence>
<dbReference type="AlphaFoldDB" id="A0A0F9SAW8"/>
<accession>A0A0F9SAW8</accession>
<reference evidence="2" key="1">
    <citation type="journal article" date="2015" name="Nature">
        <title>Complex archaea that bridge the gap between prokaryotes and eukaryotes.</title>
        <authorList>
            <person name="Spang A."/>
            <person name="Saw J.H."/>
            <person name="Jorgensen S.L."/>
            <person name="Zaremba-Niedzwiedzka K."/>
            <person name="Martijn J."/>
            <person name="Lind A.E."/>
            <person name="van Eijk R."/>
            <person name="Schleper C."/>
            <person name="Guy L."/>
            <person name="Ettema T.J."/>
        </authorList>
    </citation>
    <scope>NUCLEOTIDE SEQUENCE</scope>
</reference>
<dbReference type="EMBL" id="LAZR01000727">
    <property type="protein sequence ID" value="KKN59402.1"/>
    <property type="molecule type" value="Genomic_DNA"/>
</dbReference>
<proteinExistence type="predicted"/>
<organism evidence="2">
    <name type="scientific">marine sediment metagenome</name>
    <dbReference type="NCBI Taxonomy" id="412755"/>
    <lineage>
        <taxon>unclassified sequences</taxon>
        <taxon>metagenomes</taxon>
        <taxon>ecological metagenomes</taxon>
    </lineage>
</organism>
<name>A0A0F9SAW8_9ZZZZ</name>
<gene>
    <name evidence="2" type="ORF">LCGC14_0542370</name>
</gene>
<keyword evidence="1" id="KW-1133">Transmembrane helix</keyword>
<keyword evidence="1" id="KW-0812">Transmembrane</keyword>
<feature type="transmembrane region" description="Helical" evidence="1">
    <location>
        <begin position="32"/>
        <end position="51"/>
    </location>
</feature>
<evidence type="ECO:0000313" key="2">
    <source>
        <dbReference type="EMBL" id="KKN59402.1"/>
    </source>
</evidence>
<comment type="caution">
    <text evidence="2">The sequence shown here is derived from an EMBL/GenBank/DDBJ whole genome shotgun (WGS) entry which is preliminary data.</text>
</comment>